<dbReference type="EMBL" id="JACXVP010000006">
    <property type="protein sequence ID" value="KAG5603110.1"/>
    <property type="molecule type" value="Genomic_DNA"/>
</dbReference>
<accession>A0A9J5YW66</accession>
<dbReference type="AlphaFoldDB" id="A0A9J5YW66"/>
<name>A0A9J5YW66_SOLCO</name>
<dbReference type="OrthoDB" id="5976022at2759"/>
<evidence type="ECO:0000313" key="2">
    <source>
        <dbReference type="EMBL" id="KAG5603110.1"/>
    </source>
</evidence>
<organism evidence="2 3">
    <name type="scientific">Solanum commersonii</name>
    <name type="common">Commerson's wild potato</name>
    <name type="synonym">Commerson's nightshade</name>
    <dbReference type="NCBI Taxonomy" id="4109"/>
    <lineage>
        <taxon>Eukaryota</taxon>
        <taxon>Viridiplantae</taxon>
        <taxon>Streptophyta</taxon>
        <taxon>Embryophyta</taxon>
        <taxon>Tracheophyta</taxon>
        <taxon>Spermatophyta</taxon>
        <taxon>Magnoliopsida</taxon>
        <taxon>eudicotyledons</taxon>
        <taxon>Gunneridae</taxon>
        <taxon>Pentapetalae</taxon>
        <taxon>asterids</taxon>
        <taxon>lamiids</taxon>
        <taxon>Solanales</taxon>
        <taxon>Solanaceae</taxon>
        <taxon>Solanoideae</taxon>
        <taxon>Solaneae</taxon>
        <taxon>Solanum</taxon>
    </lineage>
</organism>
<dbReference type="InterPro" id="IPR029052">
    <property type="entry name" value="Metallo-depent_PP-like"/>
</dbReference>
<feature type="region of interest" description="Disordered" evidence="1">
    <location>
        <begin position="1"/>
        <end position="24"/>
    </location>
</feature>
<dbReference type="SUPFAM" id="SSF56300">
    <property type="entry name" value="Metallo-dependent phosphatases"/>
    <property type="match status" value="1"/>
</dbReference>
<comment type="caution">
    <text evidence="2">The sequence shown here is derived from an EMBL/GenBank/DDBJ whole genome shotgun (WGS) entry which is preliminary data.</text>
</comment>
<keyword evidence="3" id="KW-1185">Reference proteome</keyword>
<reference evidence="2 3" key="1">
    <citation type="submission" date="2020-09" db="EMBL/GenBank/DDBJ databases">
        <title>De no assembly of potato wild relative species, Solanum commersonii.</title>
        <authorList>
            <person name="Cho K."/>
        </authorList>
    </citation>
    <scope>NUCLEOTIDE SEQUENCE [LARGE SCALE GENOMIC DNA]</scope>
    <source>
        <strain evidence="2">LZ3.2</strain>
        <tissue evidence="2">Leaf</tissue>
    </source>
</reference>
<proteinExistence type="predicted"/>
<evidence type="ECO:0008006" key="4">
    <source>
        <dbReference type="Google" id="ProtNLM"/>
    </source>
</evidence>
<dbReference type="PANTHER" id="PTHR46546">
    <property type="entry name" value="SHEWANELLA-LIKE PROTEIN PHOSPHATASE 1"/>
    <property type="match status" value="1"/>
</dbReference>
<dbReference type="Proteomes" id="UP000824120">
    <property type="component" value="Chromosome 6"/>
</dbReference>
<gene>
    <name evidence="2" type="ORF">H5410_034480</name>
</gene>
<sequence>MATLSLTCSLPLQPPSSSQSQSQSRKLIDSIVSTPFQYSSSSTTSSNGSLKPIVVDGDPPTFVSAPGRRIVAVGDLHGDLAKARCALETAGVLSSDGQSLWIGGETVLVQLGDILDRGEDELAILSLLKSLDIQAKAHGGAVFQLGKCSFYTVQFNDYFGNLNDDLLLTLCVLDVNGNHETMNVEGDYRYVDNGALDECIDFLEYLDKCERNWEEAFVSWCAVSARWKQDRKVSQNYWAQWNLVKRQKGVIARSILMRPGGPLACELARHGVVLKVDDWLFCHGGLLPHHVAYGLERLNREVSRWMKGPSEEDDSPQIPFIATRGYDKMARSWKTTSLSRLYAVPSVHIQQAVLSYHVDLSRFHPESMEIVSQSALFRVVFSGLLPIVQYLLEETLQSVGAKAMVVGHTPQLMGVNCKYNCRIWRIDVGMSRGVLDSSPEVLEIRDNKARAIRNTRDRSSELQTLSIFTIAMVQFLFLSSENNTARFRLVQMVM</sequence>
<dbReference type="PANTHER" id="PTHR46546:SF4">
    <property type="entry name" value="SHEWANELLA-LIKE PROTEIN PHOSPHATASE 1"/>
    <property type="match status" value="1"/>
</dbReference>
<evidence type="ECO:0000313" key="3">
    <source>
        <dbReference type="Proteomes" id="UP000824120"/>
    </source>
</evidence>
<protein>
    <recommendedName>
        <fullName evidence="4">Calcineurin-like phosphoesterase domain-containing protein</fullName>
    </recommendedName>
</protein>
<dbReference type="Gene3D" id="3.60.21.10">
    <property type="match status" value="1"/>
</dbReference>
<evidence type="ECO:0000256" key="1">
    <source>
        <dbReference type="SAM" id="MobiDB-lite"/>
    </source>
</evidence>